<dbReference type="AlphaFoldDB" id="A0A1L7WB00"/>
<dbReference type="VEuPathDB" id="FungiDB:FPRO_14770"/>
<gene>
    <name evidence="1" type="ORF">FPRO_14770</name>
</gene>
<proteinExistence type="predicted"/>
<comment type="caution">
    <text evidence="1">The sequence shown here is derived from an EMBL/GenBank/DDBJ whole genome shotgun (WGS) entry which is preliminary data.</text>
</comment>
<keyword evidence="2" id="KW-1185">Reference proteome</keyword>
<reference evidence="2" key="1">
    <citation type="journal article" date="2016" name="Genome Biol. Evol.">
        <title>Comparative 'omics' of the Fusarium fujikuroi species complex highlights differences in genetic potential and metabolite synthesis.</title>
        <authorList>
            <person name="Niehaus E.-M."/>
            <person name="Muensterkoetter M."/>
            <person name="Proctor R.H."/>
            <person name="Brown D.W."/>
            <person name="Sharon A."/>
            <person name="Idan Y."/>
            <person name="Oren-Young L."/>
            <person name="Sieber C.M."/>
            <person name="Novak O."/>
            <person name="Pencik A."/>
            <person name="Tarkowska D."/>
            <person name="Hromadova K."/>
            <person name="Freeman S."/>
            <person name="Maymon M."/>
            <person name="Elazar M."/>
            <person name="Youssef S.A."/>
            <person name="El-Shabrawy E.S.M."/>
            <person name="Shalaby A.B.A."/>
            <person name="Houterman P."/>
            <person name="Brock N.L."/>
            <person name="Burkhardt I."/>
            <person name="Tsavkelova E.A."/>
            <person name="Dickschat J.S."/>
            <person name="Galuszka P."/>
            <person name="Gueldener U."/>
            <person name="Tudzynski B."/>
        </authorList>
    </citation>
    <scope>NUCLEOTIDE SEQUENCE [LARGE SCALE GENOMIC DNA]</scope>
    <source>
        <strain evidence="2">ET1</strain>
    </source>
</reference>
<evidence type="ECO:0000313" key="2">
    <source>
        <dbReference type="Proteomes" id="UP000183971"/>
    </source>
</evidence>
<protein>
    <submittedName>
        <fullName evidence="1">Uncharacterized protein</fullName>
    </submittedName>
</protein>
<organism evidence="1 2">
    <name type="scientific">Fusarium proliferatum (strain ET1)</name>
    <name type="common">Orchid endophyte fungus</name>
    <dbReference type="NCBI Taxonomy" id="1227346"/>
    <lineage>
        <taxon>Eukaryota</taxon>
        <taxon>Fungi</taxon>
        <taxon>Dikarya</taxon>
        <taxon>Ascomycota</taxon>
        <taxon>Pezizomycotina</taxon>
        <taxon>Sordariomycetes</taxon>
        <taxon>Hypocreomycetidae</taxon>
        <taxon>Hypocreales</taxon>
        <taxon>Nectriaceae</taxon>
        <taxon>Fusarium</taxon>
        <taxon>Fusarium fujikuroi species complex</taxon>
    </lineage>
</organism>
<sequence>MSVDDTAPKRPKNDLLLRVSRALCCR</sequence>
<dbReference type="Proteomes" id="UP000183971">
    <property type="component" value="Unassembled WGS sequence"/>
</dbReference>
<evidence type="ECO:0000313" key="1">
    <source>
        <dbReference type="EMBL" id="CZR49753.1"/>
    </source>
</evidence>
<name>A0A1L7WB00_FUSPR</name>
<dbReference type="EMBL" id="FJOF01000018">
    <property type="protein sequence ID" value="CZR49753.1"/>
    <property type="molecule type" value="Genomic_DNA"/>
</dbReference>
<accession>A0A1L7WB00</accession>